<dbReference type="GO" id="GO:0000781">
    <property type="term" value="C:chromosome, telomeric region"/>
    <property type="evidence" value="ECO:0007669"/>
    <property type="project" value="GOC"/>
</dbReference>
<sequence length="1134" mass="129199">MALPAPAQQKPVWLRQGHHHLHYLSTSTILLHNRCATSSLYHNLPSSISYPDPPSPHGPGTRQNSRITQHIHPDLLTLSVQSDLNKPNRNDVQYLPKPSIPDDDTEVSWGGHNAPDPLLPASTKTNQIWVIPETNEVLLDYEAMDFLKQKRFICEITGHSGLNFFDAQKSEAIGSQEVDSSFPEALREPVLRRVQFSTTSRIDNLVDQVFDDFRQDFYPGETVTVVLDDGNRLNGLVREKAKFPALHGRDGSLERKAFSRYFVQLMARADEEALVDDDHIVRDRKAFTKQMLRSFIKNTVTREAWTGAPWLVKPEIAVKYFIDTTVPPHLQYGSKAAERKANAAAKKGEQEGMHHFWASRGLPELKPAIKGPKSKMSPGELANMKNEQFQEYQRALQGHPTFVLPKAAQTTFDLHQYSPTNGTPHSPLPHLVPKSFPKPPPPPPIKYPIEDLEVAPVRDGTHRPAIKYLSQDTPMGANSDPDMPILMSTVGSLLETWNTINVYCQVFMLDSFTFDDFVEAMQFSSMDVDCELFNEIHCAILKKLVNGENDQNGAIQISLPDLPSDDEEGENESNVEGSSVAPTPTPEPEKPVKRTTRSSLNKVEAKPPSRSRSATADVRIHRAAEMFGEYGWIQRLRKRDFRNGGWQLIMVGLLHQLAGRSRLQADCDEILTHLAPLDAEPTQRTAWLQYSTMDINKRVKALQIICMLTLETKAVKAFLEESSAQMTELRKTKIEHQRARKEAMAQLKIYHEERRRLQPEKSPTPPPELVEAPDAEIEEEDTSIVDTEDEEPQSNRALRRGNDRAVERKRKREEEEERKLKAVEAKQAKGTKDYQKVLKKVEQTQEKIRKEENAIINVDNDLREADCPRTRVLGKDRFWNRYYWFERNAMPYEGLPDASTADAGYANGRLWVQGPDDLEREGFIDVSPEENQRYFRTFQMTPAERKRAEEGPTSVFTAKQWGFYENPEQIDMLIGWLDTRGNREIKLRKELSNQREVIVRYMEKRKEYLAKPSESEQDQDLLPPPPPTTRMSTRTKPYANQDHHTSTTKYRCLRWRNEMALRELGHKHMDPPVLKTKSGRTIHNRKGTAVSVGGPNPNATPLLVEDGAGKNAIGMVTRNRTGKVLSRQGGRYNF</sequence>
<feature type="compositionally biased region" description="Acidic residues" evidence="6">
    <location>
        <begin position="771"/>
        <end position="792"/>
    </location>
</feature>
<proteinExistence type="predicted"/>
<dbReference type="HOGENOM" id="CLU_002631_1_0_1"/>
<evidence type="ECO:0000256" key="6">
    <source>
        <dbReference type="SAM" id="MobiDB-lite"/>
    </source>
</evidence>
<dbReference type="GO" id="GO:0031509">
    <property type="term" value="P:subtelomeric heterochromatin formation"/>
    <property type="evidence" value="ECO:0007669"/>
    <property type="project" value="TreeGrafter"/>
</dbReference>
<dbReference type="RefSeq" id="XP_007803958.1">
    <property type="nucleotide sequence ID" value="XM_007805767.1"/>
</dbReference>
<dbReference type="PROSITE" id="PS51136">
    <property type="entry name" value="WAC"/>
    <property type="match status" value="1"/>
</dbReference>
<comment type="subcellular location">
    <subcellularLocation>
        <location evidence="1 4">Nucleus</location>
    </subcellularLocation>
</comment>
<dbReference type="InterPro" id="IPR013136">
    <property type="entry name" value="WSTF_Acf1_Cbp146"/>
</dbReference>
<keyword evidence="3 4" id="KW-0539">Nucleus</keyword>
<gene>
    <name evidence="9" type="ORF">EPUS_05210</name>
</gene>
<feature type="compositionally biased region" description="Acidic residues" evidence="6">
    <location>
        <begin position="563"/>
        <end position="573"/>
    </location>
</feature>
<dbReference type="Pfam" id="PF02791">
    <property type="entry name" value="DDT"/>
    <property type="match status" value="1"/>
</dbReference>
<keyword evidence="2 5" id="KW-0175">Coiled coil</keyword>
<evidence type="ECO:0000256" key="3">
    <source>
        <dbReference type="ARBA" id="ARBA00023242"/>
    </source>
</evidence>
<dbReference type="PANTHER" id="PTHR32075:SF6">
    <property type="entry name" value="ISWI CHROMATIN-REMODELING COMPLEX SUBUNIT YPL216W-RELATED"/>
    <property type="match status" value="1"/>
</dbReference>
<organism evidence="9 10">
    <name type="scientific">Endocarpon pusillum (strain Z07020 / HMAS-L-300199)</name>
    <name type="common">Lichen-forming fungus</name>
    <dbReference type="NCBI Taxonomy" id="1263415"/>
    <lineage>
        <taxon>Eukaryota</taxon>
        <taxon>Fungi</taxon>
        <taxon>Dikarya</taxon>
        <taxon>Ascomycota</taxon>
        <taxon>Pezizomycotina</taxon>
        <taxon>Eurotiomycetes</taxon>
        <taxon>Chaetothyriomycetidae</taxon>
        <taxon>Verrucariales</taxon>
        <taxon>Verrucariaceae</taxon>
        <taxon>Endocarpon</taxon>
    </lineage>
</organism>
<dbReference type="AlphaFoldDB" id="U1GF74"/>
<feature type="domain" description="WAC" evidence="8">
    <location>
        <begin position="126"/>
        <end position="231"/>
    </location>
</feature>
<accession>U1GF74</accession>
<dbReference type="GeneID" id="19240163"/>
<evidence type="ECO:0000256" key="5">
    <source>
        <dbReference type="SAM" id="Coils"/>
    </source>
</evidence>
<name>U1GF74_ENDPU</name>
<feature type="region of interest" description="Disordered" evidence="6">
    <location>
        <begin position="555"/>
        <end position="617"/>
    </location>
</feature>
<dbReference type="eggNOG" id="KOG1245">
    <property type="taxonomic scope" value="Eukaryota"/>
</dbReference>
<feature type="region of interest" description="Disordered" evidence="6">
    <location>
        <begin position="1009"/>
        <end position="1045"/>
    </location>
</feature>
<dbReference type="PROSITE" id="PS50827">
    <property type="entry name" value="DDT"/>
    <property type="match status" value="1"/>
</dbReference>
<evidence type="ECO:0000256" key="2">
    <source>
        <dbReference type="ARBA" id="ARBA00023054"/>
    </source>
</evidence>
<feature type="domain" description="DDT" evidence="7">
    <location>
        <begin position="487"/>
        <end position="550"/>
    </location>
</feature>
<dbReference type="Pfam" id="PF10537">
    <property type="entry name" value="WAC_Acf1_DNA_bd"/>
    <property type="match status" value="1"/>
</dbReference>
<feature type="coiled-coil region" evidence="5">
    <location>
        <begin position="719"/>
        <end position="746"/>
    </location>
</feature>
<dbReference type="Proteomes" id="UP000019373">
    <property type="component" value="Unassembled WGS sequence"/>
</dbReference>
<evidence type="ECO:0000313" key="10">
    <source>
        <dbReference type="Proteomes" id="UP000019373"/>
    </source>
</evidence>
<dbReference type="InterPro" id="IPR018501">
    <property type="entry name" value="DDT_dom"/>
</dbReference>
<evidence type="ECO:0000256" key="1">
    <source>
        <dbReference type="ARBA" id="ARBA00004123"/>
    </source>
</evidence>
<evidence type="ECO:0000256" key="4">
    <source>
        <dbReference type="PROSITE-ProRule" id="PRU00475"/>
    </source>
</evidence>
<protein>
    <recommendedName>
        <fullName evidence="11">DDT domain-containing protein</fullName>
    </recommendedName>
</protein>
<evidence type="ECO:0000259" key="7">
    <source>
        <dbReference type="PROSITE" id="PS50827"/>
    </source>
</evidence>
<dbReference type="OMA" id="FVEVHCA"/>
<feature type="region of interest" description="Disordered" evidence="6">
    <location>
        <begin position="46"/>
        <end position="65"/>
    </location>
</feature>
<dbReference type="Pfam" id="PF15612">
    <property type="entry name" value="WHIM1"/>
    <property type="match status" value="1"/>
</dbReference>
<dbReference type="InterPro" id="IPR028942">
    <property type="entry name" value="WHIM1_dom"/>
</dbReference>
<dbReference type="GO" id="GO:0000785">
    <property type="term" value="C:chromatin"/>
    <property type="evidence" value="ECO:0007669"/>
    <property type="project" value="UniProtKB-ARBA"/>
</dbReference>
<evidence type="ECO:0008006" key="11">
    <source>
        <dbReference type="Google" id="ProtNLM"/>
    </source>
</evidence>
<dbReference type="GO" id="GO:0005634">
    <property type="term" value="C:nucleus"/>
    <property type="evidence" value="ECO:0007669"/>
    <property type="project" value="UniProtKB-SubCell"/>
</dbReference>
<dbReference type="EMBL" id="KE721319">
    <property type="protein sequence ID" value="ERF70391.1"/>
    <property type="molecule type" value="Genomic_DNA"/>
</dbReference>
<evidence type="ECO:0000259" key="8">
    <source>
        <dbReference type="PROSITE" id="PS51136"/>
    </source>
</evidence>
<keyword evidence="10" id="KW-1185">Reference proteome</keyword>
<dbReference type="Pfam" id="PF15613">
    <property type="entry name" value="WSD"/>
    <property type="match status" value="1"/>
</dbReference>
<reference evidence="10" key="1">
    <citation type="journal article" date="2014" name="BMC Genomics">
        <title>Genome characteristics reveal the impact of lichenization on lichen-forming fungus Endocarpon pusillum Hedwig (Verrucariales, Ascomycota).</title>
        <authorList>
            <person name="Wang Y.-Y."/>
            <person name="Liu B."/>
            <person name="Zhang X.-Y."/>
            <person name="Zhou Q.-M."/>
            <person name="Zhang T."/>
            <person name="Li H."/>
            <person name="Yu Y.-F."/>
            <person name="Zhang X.-L."/>
            <person name="Hao X.-Y."/>
            <person name="Wang M."/>
            <person name="Wang L."/>
            <person name="Wei J.-C."/>
        </authorList>
    </citation>
    <scope>NUCLEOTIDE SEQUENCE [LARGE SCALE GENOMIC DNA]</scope>
    <source>
        <strain evidence="10">Z07020 / HMAS-L-300199</strain>
    </source>
</reference>
<dbReference type="PANTHER" id="PTHR32075">
    <property type="entry name" value="ISWI CHROMATIN-REMODELING COMPLEX SUBUNIT YPL216W-RELATED"/>
    <property type="match status" value="1"/>
</dbReference>
<feature type="region of interest" description="Disordered" evidence="6">
    <location>
        <begin position="751"/>
        <end position="818"/>
    </location>
</feature>
<evidence type="ECO:0000313" key="9">
    <source>
        <dbReference type="EMBL" id="ERF70391.1"/>
    </source>
</evidence>
<dbReference type="OrthoDB" id="332390at2759"/>
<dbReference type="InterPro" id="IPR028941">
    <property type="entry name" value="WHIM2_dom"/>
</dbReference>